<proteinExistence type="predicted"/>
<dbReference type="InterPro" id="IPR000415">
    <property type="entry name" value="Nitroreductase-like"/>
</dbReference>
<accession>A0A895YRR0</accession>
<dbReference type="InterPro" id="IPR050627">
    <property type="entry name" value="Nitroreductase/BluB"/>
</dbReference>
<sequence length="330" mass="36261">MGNGQPVVSLATALREAAAEATRAPSILNTQPWRWRVHEDLLELHADWSRQVTSIDPAGRLLTLSCGAALHHARVTLAAAGHEPVVTRPADPDRPDLLAEIRAGGRHEVSRSDTYLRRSIRTRRSDRRPFPAIAPVPAQTTAALHRAAEAEQARIHRVGPEQVVFLRAAAELAQRAESADDAYLRELRAWVRRHRATGEGVPPDTFVAAVDRPIPLRDFSLDEEIMLHPGFGDDQYAEYLILATAGDAPADWLRAGEATSAVWLTATHRDLAVSVLSDVVEVPDARELLRSFLHGRGHPQLVLRVGFDMQPVAPKASPRRPPEDTIEPAT</sequence>
<organism evidence="1 2">
    <name type="scientific">Natronosporangium hydrolyticum</name>
    <dbReference type="NCBI Taxonomy" id="2811111"/>
    <lineage>
        <taxon>Bacteria</taxon>
        <taxon>Bacillati</taxon>
        <taxon>Actinomycetota</taxon>
        <taxon>Actinomycetes</taxon>
        <taxon>Micromonosporales</taxon>
        <taxon>Micromonosporaceae</taxon>
        <taxon>Natronosporangium</taxon>
    </lineage>
</organism>
<dbReference type="Proteomes" id="UP000662857">
    <property type="component" value="Chromosome"/>
</dbReference>
<dbReference type="KEGG" id="nhy:JQS43_11240"/>
<dbReference type="PANTHER" id="PTHR23026">
    <property type="entry name" value="NADPH NITROREDUCTASE"/>
    <property type="match status" value="1"/>
</dbReference>
<dbReference type="PANTHER" id="PTHR23026:SF123">
    <property type="entry name" value="NAD(P)H NITROREDUCTASE RV3131-RELATED"/>
    <property type="match status" value="1"/>
</dbReference>
<evidence type="ECO:0000313" key="1">
    <source>
        <dbReference type="EMBL" id="QSB16800.1"/>
    </source>
</evidence>
<dbReference type="Gene3D" id="3.40.109.10">
    <property type="entry name" value="NADH Oxidase"/>
    <property type="match status" value="1"/>
</dbReference>
<dbReference type="EMBL" id="CP070499">
    <property type="protein sequence ID" value="QSB16800.1"/>
    <property type="molecule type" value="Genomic_DNA"/>
</dbReference>
<dbReference type="RefSeq" id="WP_239679036.1">
    <property type="nucleotide sequence ID" value="NZ_CP070499.1"/>
</dbReference>
<dbReference type="NCBIfam" id="NF047509">
    <property type="entry name" value="Rv3131_FMN_oxido"/>
    <property type="match status" value="1"/>
</dbReference>
<gene>
    <name evidence="1" type="ORF">JQS43_11240</name>
</gene>
<dbReference type="GO" id="GO:0016491">
    <property type="term" value="F:oxidoreductase activity"/>
    <property type="evidence" value="ECO:0007669"/>
    <property type="project" value="InterPro"/>
</dbReference>
<name>A0A895YRR0_9ACTN</name>
<evidence type="ECO:0000313" key="2">
    <source>
        <dbReference type="Proteomes" id="UP000662857"/>
    </source>
</evidence>
<reference evidence="1" key="1">
    <citation type="submission" date="2021-02" db="EMBL/GenBank/DDBJ databases">
        <title>Natrosporangium hydrolyticum gen. nov., sp. nov, a haloalkaliphilic actinobacterium from a soda solonchak soil.</title>
        <authorList>
            <person name="Sorokin D.Y."/>
            <person name="Khijniak T.V."/>
            <person name="Zakharycheva A.P."/>
            <person name="Boueva O.V."/>
            <person name="Ariskina E.V."/>
            <person name="Hahnke R.L."/>
            <person name="Bunk B."/>
            <person name="Sproer C."/>
            <person name="Schumann P."/>
            <person name="Evtushenko L.I."/>
            <person name="Kublanov I.V."/>
        </authorList>
    </citation>
    <scope>NUCLEOTIDE SEQUENCE</scope>
    <source>
        <strain evidence="1">DSM 106523</strain>
    </source>
</reference>
<dbReference type="SUPFAM" id="SSF55469">
    <property type="entry name" value="FMN-dependent nitroreductase-like"/>
    <property type="match status" value="2"/>
</dbReference>
<keyword evidence="2" id="KW-1185">Reference proteome</keyword>
<dbReference type="AlphaFoldDB" id="A0A895YRR0"/>
<protein>
    <submittedName>
        <fullName evidence="1">Nitroreductase</fullName>
    </submittedName>
</protein>